<dbReference type="InterPro" id="IPR017937">
    <property type="entry name" value="Thioredoxin_CS"/>
</dbReference>
<dbReference type="InterPro" id="IPR012336">
    <property type="entry name" value="Thioredoxin-like_fold"/>
</dbReference>
<dbReference type="PANTHER" id="PTHR42852:SF17">
    <property type="entry name" value="THIOREDOXIN-LIKE PROTEIN HI_1115"/>
    <property type="match status" value="1"/>
</dbReference>
<dbReference type="PROSITE" id="PS51352">
    <property type="entry name" value="THIOREDOXIN_2"/>
    <property type="match status" value="1"/>
</dbReference>
<dbReference type="OrthoDB" id="634996at2"/>
<gene>
    <name evidence="4" type="ORF">DSM02_1895</name>
</gene>
<reference evidence="4 5" key="1">
    <citation type="submission" date="2018-07" db="EMBL/GenBank/DDBJ databases">
        <title>Leeuwenhoekiella genomics.</title>
        <authorList>
            <person name="Tahon G."/>
            <person name="Willems A."/>
        </authorList>
    </citation>
    <scope>NUCLEOTIDE SEQUENCE [LARGE SCALE GENOMIC DNA]</scope>
    <source>
        <strain evidence="4 5">LMG 29608</strain>
    </source>
</reference>
<evidence type="ECO:0000313" key="5">
    <source>
        <dbReference type="Proteomes" id="UP000289859"/>
    </source>
</evidence>
<evidence type="ECO:0000256" key="2">
    <source>
        <dbReference type="SAM" id="SignalP"/>
    </source>
</evidence>
<dbReference type="Proteomes" id="UP000289859">
    <property type="component" value="Unassembled WGS sequence"/>
</dbReference>
<dbReference type="PANTHER" id="PTHR42852">
    <property type="entry name" value="THIOL:DISULFIDE INTERCHANGE PROTEIN DSBE"/>
    <property type="match status" value="1"/>
</dbReference>
<dbReference type="InterPro" id="IPR050553">
    <property type="entry name" value="Thioredoxin_ResA/DsbE_sf"/>
</dbReference>
<dbReference type="Gene3D" id="3.40.30.10">
    <property type="entry name" value="Glutaredoxin"/>
    <property type="match status" value="1"/>
</dbReference>
<accession>A0A4Q0P823</accession>
<name>A0A4Q0P823_9FLAO</name>
<comment type="caution">
    <text evidence="4">The sequence shown here is derived from an EMBL/GenBank/DDBJ whole genome shotgun (WGS) entry which is preliminary data.</text>
</comment>
<dbReference type="CDD" id="cd02966">
    <property type="entry name" value="TlpA_like_family"/>
    <property type="match status" value="1"/>
</dbReference>
<feature type="chain" id="PRO_5020788970" evidence="2">
    <location>
        <begin position="22"/>
        <end position="676"/>
    </location>
</feature>
<dbReference type="AlphaFoldDB" id="A0A4Q0P823"/>
<keyword evidence="2" id="KW-0732">Signal</keyword>
<organism evidence="4 5">
    <name type="scientific">Leeuwenhoekiella polynyae</name>
    <dbReference type="NCBI Taxonomy" id="1550906"/>
    <lineage>
        <taxon>Bacteria</taxon>
        <taxon>Pseudomonadati</taxon>
        <taxon>Bacteroidota</taxon>
        <taxon>Flavobacteriia</taxon>
        <taxon>Flavobacteriales</taxon>
        <taxon>Flavobacteriaceae</taxon>
        <taxon>Leeuwenhoekiella</taxon>
    </lineage>
</organism>
<keyword evidence="5" id="KW-1185">Reference proteome</keyword>
<dbReference type="RefSeq" id="WP_128765363.1">
    <property type="nucleotide sequence ID" value="NZ_JBHUOO010000046.1"/>
</dbReference>
<dbReference type="SUPFAM" id="SSF52833">
    <property type="entry name" value="Thioredoxin-like"/>
    <property type="match status" value="1"/>
</dbReference>
<protein>
    <submittedName>
        <fullName evidence="4">Thiol-disulfide isomerase/thioredoxin</fullName>
    </submittedName>
</protein>
<keyword evidence="4" id="KW-0413">Isomerase</keyword>
<feature type="domain" description="Thioredoxin" evidence="3">
    <location>
        <begin position="516"/>
        <end position="674"/>
    </location>
</feature>
<proteinExistence type="predicted"/>
<dbReference type="Pfam" id="PF13905">
    <property type="entry name" value="Thioredoxin_8"/>
    <property type="match status" value="1"/>
</dbReference>
<evidence type="ECO:0000256" key="1">
    <source>
        <dbReference type="ARBA" id="ARBA00023284"/>
    </source>
</evidence>
<evidence type="ECO:0000259" key="3">
    <source>
        <dbReference type="PROSITE" id="PS51352"/>
    </source>
</evidence>
<dbReference type="GO" id="GO:0016853">
    <property type="term" value="F:isomerase activity"/>
    <property type="evidence" value="ECO:0007669"/>
    <property type="project" value="UniProtKB-KW"/>
</dbReference>
<dbReference type="PROSITE" id="PS00194">
    <property type="entry name" value="THIOREDOXIN_1"/>
    <property type="match status" value="1"/>
</dbReference>
<sequence length="676" mass="77526">MKKLTLALLVVAALNSGIIFCQKTTNNGTSGTMQISLSAEPSSKESELLPGLKNPPKVGTKAEFTYVPKNGLENVKDVKGLVYIYANYTWKLDDIEITQKGAVYACSYQIPKDCAFLAFKFYANTSEGIISDTNQDQGYIFTTVDSENQKIPGSNVAWGTFRNSNFNTDFGQYFREFSASDEASEFWVKKEIQEHPENFPRFVETYFQIAKIRKPEQFDTIAHVLARQFLNTYTDLTEDQYAKMYNLYAFDLKDEKRADSLREVLLKRFPKGRTAQLKSFQIASQVTDHSAKVKQFEAFLKKYPITELEGGQPFFYRTIYNFLLEDYFNNEEYDKLKTLLPQLNFANLIEGYHFTISKAYHYKAVPFPVLNELSQAIIAELLAKLDDASYVQGIYLSPQQALNNAQEQLNRKLRVQMRISAELNKPSEVIKYGDYLSSEAKYTDSELNEIYIKALLQEHKEVTQQLEVAAANQALTPELKELLKETYTVKKGTDAGFDSYLNSFKNKGLKDRIQSDLIDEESPELIFEVQKGKEVRIPSEDKIIVLDFWANWCAPCKKSFPAMQQLVENYQNDKTVAFYFINTSETSKDYKEVTASYFKKYHLDTMTVLFDKKTENAQRNTKTFSKFASLFNSSGIPRKVIIKDGKIRFTSEGYSGNPDELKDEMNAVIDMLKSEN</sequence>
<evidence type="ECO:0000313" key="4">
    <source>
        <dbReference type="EMBL" id="RXG22296.1"/>
    </source>
</evidence>
<dbReference type="InterPro" id="IPR036249">
    <property type="entry name" value="Thioredoxin-like_sf"/>
</dbReference>
<dbReference type="EMBL" id="QOVK01000006">
    <property type="protein sequence ID" value="RXG22296.1"/>
    <property type="molecule type" value="Genomic_DNA"/>
</dbReference>
<feature type="signal peptide" evidence="2">
    <location>
        <begin position="1"/>
        <end position="21"/>
    </location>
</feature>
<keyword evidence="1" id="KW-0676">Redox-active center</keyword>
<dbReference type="InterPro" id="IPR013766">
    <property type="entry name" value="Thioredoxin_domain"/>
</dbReference>